<dbReference type="InterPro" id="IPR050589">
    <property type="entry name" value="Ikaros_C2H2-ZF"/>
</dbReference>
<keyword evidence="4 8" id="KW-0863">Zinc-finger</keyword>
<evidence type="ECO:0000259" key="10">
    <source>
        <dbReference type="PROSITE" id="PS50157"/>
    </source>
</evidence>
<keyword evidence="2" id="KW-0479">Metal-binding</keyword>
<reference evidence="12" key="1">
    <citation type="submission" date="2025-08" db="UniProtKB">
        <authorList>
            <consortium name="RefSeq"/>
        </authorList>
    </citation>
    <scope>IDENTIFICATION</scope>
    <source>
        <tissue evidence="12">Testes</tissue>
    </source>
</reference>
<feature type="domain" description="C2H2-type" evidence="10">
    <location>
        <begin position="252"/>
        <end position="280"/>
    </location>
</feature>
<evidence type="ECO:0000256" key="7">
    <source>
        <dbReference type="ARBA" id="ARBA00023242"/>
    </source>
</evidence>
<dbReference type="PANTHER" id="PTHR24404:SF114">
    <property type="entry name" value="KLUMPFUSS, ISOFORM B-RELATED"/>
    <property type="match status" value="1"/>
</dbReference>
<dbReference type="InterPro" id="IPR036236">
    <property type="entry name" value="Znf_C2H2_sf"/>
</dbReference>
<evidence type="ECO:0000256" key="1">
    <source>
        <dbReference type="ARBA" id="ARBA00004123"/>
    </source>
</evidence>
<accession>A0ABM0M2Z5</accession>
<feature type="region of interest" description="Disordered" evidence="9">
    <location>
        <begin position="93"/>
        <end position="113"/>
    </location>
</feature>
<organism evidence="11 12">
    <name type="scientific">Saccoglossus kowalevskii</name>
    <name type="common">Acorn worm</name>
    <dbReference type="NCBI Taxonomy" id="10224"/>
    <lineage>
        <taxon>Eukaryota</taxon>
        <taxon>Metazoa</taxon>
        <taxon>Hemichordata</taxon>
        <taxon>Enteropneusta</taxon>
        <taxon>Harrimaniidae</taxon>
        <taxon>Saccoglossus</taxon>
    </lineage>
</organism>
<dbReference type="Proteomes" id="UP000694865">
    <property type="component" value="Unplaced"/>
</dbReference>
<evidence type="ECO:0000313" key="12">
    <source>
        <dbReference type="RefSeq" id="XP_006814386.1"/>
    </source>
</evidence>
<evidence type="ECO:0000256" key="8">
    <source>
        <dbReference type="PROSITE-ProRule" id="PRU00042"/>
    </source>
</evidence>
<evidence type="ECO:0000256" key="2">
    <source>
        <dbReference type="ARBA" id="ARBA00022723"/>
    </source>
</evidence>
<keyword evidence="11" id="KW-1185">Reference proteome</keyword>
<dbReference type="InterPro" id="IPR013087">
    <property type="entry name" value="Znf_C2H2_type"/>
</dbReference>
<dbReference type="SMART" id="SM00355">
    <property type="entry name" value="ZnF_C2H2"/>
    <property type="match status" value="4"/>
</dbReference>
<feature type="region of interest" description="Disordered" evidence="9">
    <location>
        <begin position="127"/>
        <end position="147"/>
    </location>
</feature>
<dbReference type="RefSeq" id="XP_006814386.1">
    <property type="nucleotide sequence ID" value="XM_006814323.1"/>
</dbReference>
<evidence type="ECO:0000256" key="9">
    <source>
        <dbReference type="SAM" id="MobiDB-lite"/>
    </source>
</evidence>
<dbReference type="SUPFAM" id="SSF57667">
    <property type="entry name" value="beta-beta-alpha zinc fingers"/>
    <property type="match status" value="2"/>
</dbReference>
<keyword evidence="3" id="KW-0677">Repeat</keyword>
<feature type="domain" description="C2H2-type" evidence="10">
    <location>
        <begin position="222"/>
        <end position="250"/>
    </location>
</feature>
<dbReference type="GeneID" id="102807133"/>
<dbReference type="Pfam" id="PF00096">
    <property type="entry name" value="zf-C2H2"/>
    <property type="match status" value="3"/>
</dbReference>
<keyword evidence="7" id="KW-0539">Nucleus</keyword>
<dbReference type="PROSITE" id="PS50157">
    <property type="entry name" value="ZINC_FINGER_C2H2_2"/>
    <property type="match status" value="4"/>
</dbReference>
<evidence type="ECO:0000256" key="5">
    <source>
        <dbReference type="ARBA" id="ARBA00022833"/>
    </source>
</evidence>
<evidence type="ECO:0000256" key="3">
    <source>
        <dbReference type="ARBA" id="ARBA00022737"/>
    </source>
</evidence>
<name>A0ABM0M2Z5_SACKO</name>
<feature type="domain" description="C2H2-type" evidence="10">
    <location>
        <begin position="281"/>
        <end position="304"/>
    </location>
</feature>
<feature type="domain" description="C2H2-type" evidence="10">
    <location>
        <begin position="194"/>
        <end position="216"/>
    </location>
</feature>
<dbReference type="PANTHER" id="PTHR24404">
    <property type="entry name" value="ZINC FINGER PROTEIN"/>
    <property type="match status" value="1"/>
</dbReference>
<dbReference type="PROSITE" id="PS00028">
    <property type="entry name" value="ZINC_FINGER_C2H2_1"/>
    <property type="match status" value="4"/>
</dbReference>
<keyword evidence="5" id="KW-0862">Zinc</keyword>
<gene>
    <name evidence="12" type="primary">LOC102807133</name>
</gene>
<protein>
    <submittedName>
        <fullName evidence="12">Zinc finger protein 737-like</fullName>
    </submittedName>
</protein>
<evidence type="ECO:0000313" key="11">
    <source>
        <dbReference type="Proteomes" id="UP000694865"/>
    </source>
</evidence>
<evidence type="ECO:0000256" key="6">
    <source>
        <dbReference type="ARBA" id="ARBA00023125"/>
    </source>
</evidence>
<comment type="subcellular location">
    <subcellularLocation>
        <location evidence="1">Nucleus</location>
    </subcellularLocation>
</comment>
<evidence type="ECO:0000256" key="4">
    <source>
        <dbReference type="ARBA" id="ARBA00022771"/>
    </source>
</evidence>
<dbReference type="Gene3D" id="3.30.160.60">
    <property type="entry name" value="Classic Zinc Finger"/>
    <property type="match status" value="2"/>
</dbReference>
<proteinExistence type="predicted"/>
<keyword evidence="6" id="KW-0238">DNA-binding</keyword>
<sequence length="304" mass="33747">MAGNGETSVQSYDRAGGSTLYAPYIDPNSPVNAEKNETMHMTLHTHSDVSTINTSTVTDTMQNSIPILVPTVTGRTQPNPEIMSRSINQEYHRENLPQNPPSSPPPVEDVTDVSDNEELRHNYVQPDSAVLSDEPPELGAELDSTKSKEPAATINYVGSSATPFNSQQKQSCQTRISSSQHAGTSKQGKIVMPHKCEQCGKMLSSKLMLEAHVKCHRDSVGAKCEICQAELKHKKNLSRHMRTLHSKETLLVPCDKCSKKFKTKDALTHHSKVVHDIVKKVSCEICGRSYKRKKDLNRHQSNKH</sequence>
<feature type="compositionally biased region" description="Pro residues" evidence="9">
    <location>
        <begin position="98"/>
        <end position="107"/>
    </location>
</feature>